<accession>A0A378MEX7</accession>
<dbReference type="EMBL" id="UGPG01000001">
    <property type="protein sequence ID" value="STY44056.1"/>
    <property type="molecule type" value="Genomic_DNA"/>
</dbReference>
<gene>
    <name evidence="9" type="ORF">NCTC10815_01372</name>
</gene>
<dbReference type="PROSITE" id="PS50902">
    <property type="entry name" value="FLAVODOXIN_LIKE"/>
    <property type="match status" value="1"/>
</dbReference>
<evidence type="ECO:0000256" key="4">
    <source>
        <dbReference type="ARBA" id="ARBA00022448"/>
    </source>
</evidence>
<protein>
    <submittedName>
        <fullName evidence="9">Flavodoxin</fullName>
    </submittedName>
</protein>
<organism evidence="9 10">
    <name type="scientific">Listeria grayi</name>
    <name type="common">Listeria murrayi</name>
    <dbReference type="NCBI Taxonomy" id="1641"/>
    <lineage>
        <taxon>Bacteria</taxon>
        <taxon>Bacillati</taxon>
        <taxon>Bacillota</taxon>
        <taxon>Bacilli</taxon>
        <taxon>Bacillales</taxon>
        <taxon>Listeriaceae</taxon>
        <taxon>Listeria</taxon>
    </lineage>
</organism>
<evidence type="ECO:0000256" key="2">
    <source>
        <dbReference type="ARBA" id="ARBA00003297"/>
    </source>
</evidence>
<dbReference type="RefSeq" id="WP_115345838.1">
    <property type="nucleotide sequence ID" value="NZ_UGPG01000001.1"/>
</dbReference>
<dbReference type="GO" id="GO:0016651">
    <property type="term" value="F:oxidoreductase activity, acting on NAD(P)H"/>
    <property type="evidence" value="ECO:0007669"/>
    <property type="project" value="UniProtKB-ARBA"/>
</dbReference>
<dbReference type="NCBIfam" id="NF006747">
    <property type="entry name" value="PRK09271.1"/>
    <property type="match status" value="1"/>
</dbReference>
<dbReference type="InterPro" id="IPR010088">
    <property type="entry name" value="RNR_flavodoxin"/>
</dbReference>
<dbReference type="InterPro" id="IPR050619">
    <property type="entry name" value="Flavodoxin"/>
</dbReference>
<proteinExistence type="inferred from homology"/>
<keyword evidence="7" id="KW-0249">Electron transport</keyword>
<dbReference type="AlphaFoldDB" id="A0A378MEX7"/>
<feature type="domain" description="Flavodoxin-like" evidence="8">
    <location>
        <begin position="3"/>
        <end position="137"/>
    </location>
</feature>
<evidence type="ECO:0000256" key="5">
    <source>
        <dbReference type="ARBA" id="ARBA00022630"/>
    </source>
</evidence>
<evidence type="ECO:0000256" key="1">
    <source>
        <dbReference type="ARBA" id="ARBA00001917"/>
    </source>
</evidence>
<evidence type="ECO:0000313" key="10">
    <source>
        <dbReference type="Proteomes" id="UP000254879"/>
    </source>
</evidence>
<reference evidence="9 10" key="1">
    <citation type="submission" date="2018-06" db="EMBL/GenBank/DDBJ databases">
        <authorList>
            <consortium name="Pathogen Informatics"/>
            <person name="Doyle S."/>
        </authorList>
    </citation>
    <scope>NUCLEOTIDE SEQUENCE [LARGE SCALE GENOMIC DNA]</scope>
    <source>
        <strain evidence="10">NCTC 10815</strain>
    </source>
</reference>
<dbReference type="Proteomes" id="UP000254879">
    <property type="component" value="Unassembled WGS sequence"/>
</dbReference>
<evidence type="ECO:0000256" key="3">
    <source>
        <dbReference type="ARBA" id="ARBA00005267"/>
    </source>
</evidence>
<name>A0A378MEX7_LISGR</name>
<evidence type="ECO:0000259" key="8">
    <source>
        <dbReference type="PROSITE" id="PS50902"/>
    </source>
</evidence>
<sequence>MRILLAYDSLSGNTKMVADRVKEALAKQHEVTAFRVSPGQVYPLQETYDLYVLGAWTVDYGRTPADMKDFIAELGTKPEHVAIFGTGETQWGMDYYCGAVDRLAKYFNSQYPTLKIEQMPHTAEDEAMIQAWVDDILRLRGASK</sequence>
<dbReference type="InterPro" id="IPR008254">
    <property type="entry name" value="Flavodoxin/NO_synth"/>
</dbReference>
<comment type="cofactor">
    <cofactor evidence="1">
        <name>FMN</name>
        <dbReference type="ChEBI" id="CHEBI:58210"/>
    </cofactor>
</comment>
<dbReference type="NCBIfam" id="TIGR01754">
    <property type="entry name" value="flav_RNR"/>
    <property type="match status" value="1"/>
</dbReference>
<keyword evidence="6" id="KW-0288">FMN</keyword>
<comment type="function">
    <text evidence="2">Low-potential electron donor to a number of redox enzymes.</text>
</comment>
<comment type="similarity">
    <text evidence="3">Belongs to the flavodoxin family.</text>
</comment>
<dbReference type="Pfam" id="PF12641">
    <property type="entry name" value="Flavodoxin_3"/>
    <property type="match status" value="1"/>
</dbReference>
<evidence type="ECO:0000256" key="7">
    <source>
        <dbReference type="ARBA" id="ARBA00022982"/>
    </source>
</evidence>
<dbReference type="PANTHER" id="PTHR42809">
    <property type="entry name" value="FLAVODOXIN 2"/>
    <property type="match status" value="1"/>
</dbReference>
<dbReference type="PANTHER" id="PTHR42809:SF1">
    <property type="entry name" value="FLAVODOXIN 1"/>
    <property type="match status" value="1"/>
</dbReference>
<dbReference type="GO" id="GO:0010181">
    <property type="term" value="F:FMN binding"/>
    <property type="evidence" value="ECO:0007669"/>
    <property type="project" value="InterPro"/>
</dbReference>
<evidence type="ECO:0000313" key="9">
    <source>
        <dbReference type="EMBL" id="STY44056.1"/>
    </source>
</evidence>
<keyword evidence="5" id="KW-0285">Flavoprotein</keyword>
<dbReference type="InterPro" id="IPR029039">
    <property type="entry name" value="Flavoprotein-like_sf"/>
</dbReference>
<evidence type="ECO:0000256" key="6">
    <source>
        <dbReference type="ARBA" id="ARBA00022643"/>
    </source>
</evidence>
<dbReference type="SUPFAM" id="SSF52218">
    <property type="entry name" value="Flavoproteins"/>
    <property type="match status" value="1"/>
</dbReference>
<keyword evidence="4" id="KW-0813">Transport</keyword>
<dbReference type="Gene3D" id="3.40.50.360">
    <property type="match status" value="1"/>
</dbReference>